<accession>A0ABC8SML0</accession>
<dbReference type="Proteomes" id="UP001642360">
    <property type="component" value="Unassembled WGS sequence"/>
</dbReference>
<protein>
    <submittedName>
        <fullName evidence="1">Uncharacterized protein</fullName>
    </submittedName>
</protein>
<dbReference type="AlphaFoldDB" id="A0ABC8SML0"/>
<evidence type="ECO:0000313" key="1">
    <source>
        <dbReference type="EMBL" id="CAK9155847.1"/>
    </source>
</evidence>
<proteinExistence type="predicted"/>
<keyword evidence="2" id="KW-1185">Reference proteome</keyword>
<sequence length="57" mass="6240">MERMELPTTILIGKMNVGFAWSHAPKWSCLVAVMRCASTAIVIGTHDQSPAHFVEVA</sequence>
<reference evidence="1 2" key="1">
    <citation type="submission" date="2024-02" db="EMBL/GenBank/DDBJ databases">
        <authorList>
            <person name="Vignale AGUSTIN F."/>
            <person name="Sosa J E."/>
            <person name="Modenutti C."/>
        </authorList>
    </citation>
    <scope>NUCLEOTIDE SEQUENCE [LARGE SCALE GENOMIC DNA]</scope>
</reference>
<name>A0ABC8SML0_9AQUA</name>
<comment type="caution">
    <text evidence="1">The sequence shown here is derived from an EMBL/GenBank/DDBJ whole genome shotgun (WGS) entry which is preliminary data.</text>
</comment>
<dbReference type="EMBL" id="CAUOFW020002747">
    <property type="protein sequence ID" value="CAK9155847.1"/>
    <property type="molecule type" value="Genomic_DNA"/>
</dbReference>
<organism evidence="1 2">
    <name type="scientific">Ilex paraguariensis</name>
    <name type="common">yerba mate</name>
    <dbReference type="NCBI Taxonomy" id="185542"/>
    <lineage>
        <taxon>Eukaryota</taxon>
        <taxon>Viridiplantae</taxon>
        <taxon>Streptophyta</taxon>
        <taxon>Embryophyta</taxon>
        <taxon>Tracheophyta</taxon>
        <taxon>Spermatophyta</taxon>
        <taxon>Magnoliopsida</taxon>
        <taxon>eudicotyledons</taxon>
        <taxon>Gunneridae</taxon>
        <taxon>Pentapetalae</taxon>
        <taxon>asterids</taxon>
        <taxon>campanulids</taxon>
        <taxon>Aquifoliales</taxon>
        <taxon>Aquifoliaceae</taxon>
        <taxon>Ilex</taxon>
    </lineage>
</organism>
<gene>
    <name evidence="1" type="ORF">ILEXP_LOCUS24260</name>
</gene>
<evidence type="ECO:0000313" key="2">
    <source>
        <dbReference type="Proteomes" id="UP001642360"/>
    </source>
</evidence>